<dbReference type="KEGG" id="acy:Anacy_5826"/>
<geneLocation type="plasmid" evidence="1 2">
    <name>pANACY.02</name>
</geneLocation>
<reference evidence="2" key="1">
    <citation type="journal article" date="2013" name="Proc. Natl. Acad. Sci. U.S.A.">
        <title>Improving the coverage of the cyanobacterial phylum using diversity-driven genome sequencing.</title>
        <authorList>
            <person name="Shih P.M."/>
            <person name="Wu D."/>
            <person name="Latifi A."/>
            <person name="Axen S.D."/>
            <person name="Fewer D.P."/>
            <person name="Talla E."/>
            <person name="Calteau A."/>
            <person name="Cai F."/>
            <person name="Tandeau de Marsac N."/>
            <person name="Rippka R."/>
            <person name="Herdman M."/>
            <person name="Sivonen K."/>
            <person name="Coursin T."/>
            <person name="Laurent T."/>
            <person name="Goodwin L."/>
            <person name="Nolan M."/>
            <person name="Davenport K.W."/>
            <person name="Han C.S."/>
            <person name="Rubin E.M."/>
            <person name="Eisen J.A."/>
            <person name="Woyke T."/>
            <person name="Gugger M."/>
            <person name="Kerfeld C.A."/>
        </authorList>
    </citation>
    <scope>NUCLEOTIDE SEQUENCE [LARGE SCALE GENOMIC DNA]</scope>
    <source>
        <strain evidence="2">ATCC 27899 / PCC 7122</strain>
    </source>
</reference>
<dbReference type="Proteomes" id="UP000010474">
    <property type="component" value="Plasmid pANACY.02"/>
</dbReference>
<evidence type="ECO:0000313" key="2">
    <source>
        <dbReference type="Proteomes" id="UP000010474"/>
    </source>
</evidence>
<sequence>MAGNEDFYSLPTDFRLLSSNTSSNAIPTERFAIALKAKILPAMKVAFGLIVCHKTPPNVHWFEEMIG</sequence>
<keyword evidence="2" id="KW-1185">Reference proteome</keyword>
<accession>K9ZPJ6</accession>
<dbReference type="AlphaFoldDB" id="K9ZPJ6"/>
<organism evidence="1 2">
    <name type="scientific">Anabaena cylindrica (strain ATCC 27899 / PCC 7122)</name>
    <dbReference type="NCBI Taxonomy" id="272123"/>
    <lineage>
        <taxon>Bacteria</taxon>
        <taxon>Bacillati</taxon>
        <taxon>Cyanobacteriota</taxon>
        <taxon>Cyanophyceae</taxon>
        <taxon>Nostocales</taxon>
        <taxon>Nostocaceae</taxon>
        <taxon>Anabaena</taxon>
    </lineage>
</organism>
<gene>
    <name evidence="1" type="ordered locus">Anacy_5826</name>
</gene>
<dbReference type="EMBL" id="CP003661">
    <property type="protein sequence ID" value="AFZ61121.1"/>
    <property type="molecule type" value="Genomic_DNA"/>
</dbReference>
<proteinExistence type="predicted"/>
<keyword evidence="1" id="KW-0614">Plasmid</keyword>
<name>K9ZPJ6_ANACC</name>
<dbReference type="HOGENOM" id="CLU_2803003_0_0_3"/>
<dbReference type="PATRIC" id="fig|272123.3.peg.6325"/>
<evidence type="ECO:0000313" key="1">
    <source>
        <dbReference type="EMBL" id="AFZ61121.1"/>
    </source>
</evidence>
<protein>
    <submittedName>
        <fullName evidence="1">Uncharacterized protein</fullName>
    </submittedName>
</protein>